<feature type="signal peptide" evidence="1">
    <location>
        <begin position="1"/>
        <end position="16"/>
    </location>
</feature>
<dbReference type="OrthoDB" id="2691542at2759"/>
<dbReference type="GO" id="GO:0000245">
    <property type="term" value="P:spliceosomal complex assembly"/>
    <property type="evidence" value="ECO:0007669"/>
    <property type="project" value="InterPro"/>
</dbReference>
<dbReference type="Proteomes" id="UP000054217">
    <property type="component" value="Unassembled WGS sequence"/>
</dbReference>
<keyword evidence="1" id="KW-0732">Signal</keyword>
<dbReference type="PANTHER" id="PTHR12097">
    <property type="entry name" value="SPLICING FACTOR 3B, SUBUNIT 1-RELATED"/>
    <property type="match status" value="1"/>
</dbReference>
<dbReference type="HOGENOM" id="CLU_1555897_0_0_1"/>
<dbReference type="InParanoid" id="A0A0C3JJX0"/>
<accession>A0A0C3JJX0</accession>
<dbReference type="STRING" id="870435.A0A0C3JJX0"/>
<reference evidence="2 3" key="1">
    <citation type="submission" date="2014-04" db="EMBL/GenBank/DDBJ databases">
        <authorList>
            <consortium name="DOE Joint Genome Institute"/>
            <person name="Kuo A."/>
            <person name="Kohler A."/>
            <person name="Costa M.D."/>
            <person name="Nagy L.G."/>
            <person name="Floudas D."/>
            <person name="Copeland A."/>
            <person name="Barry K.W."/>
            <person name="Cichocki N."/>
            <person name="Veneault-Fourrey C."/>
            <person name="LaButti K."/>
            <person name="Lindquist E.A."/>
            <person name="Lipzen A."/>
            <person name="Lundell T."/>
            <person name="Morin E."/>
            <person name="Murat C."/>
            <person name="Sun H."/>
            <person name="Tunlid A."/>
            <person name="Henrissat B."/>
            <person name="Grigoriev I.V."/>
            <person name="Hibbett D.S."/>
            <person name="Martin F."/>
            <person name="Nordberg H.P."/>
            <person name="Cantor M.N."/>
            <person name="Hua S.X."/>
        </authorList>
    </citation>
    <scope>NUCLEOTIDE SEQUENCE [LARGE SCALE GENOMIC DNA]</scope>
    <source>
        <strain evidence="2 3">Marx 270</strain>
    </source>
</reference>
<organism evidence="2 3">
    <name type="scientific">Pisolithus tinctorius Marx 270</name>
    <dbReference type="NCBI Taxonomy" id="870435"/>
    <lineage>
        <taxon>Eukaryota</taxon>
        <taxon>Fungi</taxon>
        <taxon>Dikarya</taxon>
        <taxon>Basidiomycota</taxon>
        <taxon>Agaricomycotina</taxon>
        <taxon>Agaricomycetes</taxon>
        <taxon>Agaricomycetidae</taxon>
        <taxon>Boletales</taxon>
        <taxon>Sclerodermatineae</taxon>
        <taxon>Pisolithaceae</taxon>
        <taxon>Pisolithus</taxon>
    </lineage>
</organism>
<keyword evidence="3" id="KW-1185">Reference proteome</keyword>
<dbReference type="GO" id="GO:0003729">
    <property type="term" value="F:mRNA binding"/>
    <property type="evidence" value="ECO:0007669"/>
    <property type="project" value="InterPro"/>
</dbReference>
<dbReference type="SUPFAM" id="SSF48371">
    <property type="entry name" value="ARM repeat"/>
    <property type="match status" value="1"/>
</dbReference>
<dbReference type="InterPro" id="IPR016024">
    <property type="entry name" value="ARM-type_fold"/>
</dbReference>
<gene>
    <name evidence="2" type="ORF">M404DRAFT_884881</name>
</gene>
<evidence type="ECO:0000313" key="3">
    <source>
        <dbReference type="Proteomes" id="UP000054217"/>
    </source>
</evidence>
<feature type="chain" id="PRO_5002175482" evidence="1">
    <location>
        <begin position="17"/>
        <end position="172"/>
    </location>
</feature>
<dbReference type="InterPro" id="IPR038737">
    <property type="entry name" value="SF3b_su1-like"/>
</dbReference>
<evidence type="ECO:0000256" key="1">
    <source>
        <dbReference type="SAM" id="SignalP"/>
    </source>
</evidence>
<sequence>MMGCAVLPHLCSLVSCVAHGLTDEWQRVQTVTALATAALAEVAAPYGIESSDEALWPLWLGIHQHRRKGLAAFLKAIGFIIPLMDPEYASYYMKEVTVILIHEFQMSDEEMKKIVLKVIKQCAATNGVTAQYIKQDVLPDFFKSFWVRRMALDRRNYRQMDAKSWGRREDHE</sequence>
<name>A0A0C3JJX0_PISTI</name>
<dbReference type="AlphaFoldDB" id="A0A0C3JJX0"/>
<reference evidence="3" key="2">
    <citation type="submission" date="2015-01" db="EMBL/GenBank/DDBJ databases">
        <title>Evolutionary Origins and Diversification of the Mycorrhizal Mutualists.</title>
        <authorList>
            <consortium name="DOE Joint Genome Institute"/>
            <consortium name="Mycorrhizal Genomics Consortium"/>
            <person name="Kohler A."/>
            <person name="Kuo A."/>
            <person name="Nagy L.G."/>
            <person name="Floudas D."/>
            <person name="Copeland A."/>
            <person name="Barry K.W."/>
            <person name="Cichocki N."/>
            <person name="Veneault-Fourrey C."/>
            <person name="LaButti K."/>
            <person name="Lindquist E.A."/>
            <person name="Lipzen A."/>
            <person name="Lundell T."/>
            <person name="Morin E."/>
            <person name="Murat C."/>
            <person name="Riley R."/>
            <person name="Ohm R."/>
            <person name="Sun H."/>
            <person name="Tunlid A."/>
            <person name="Henrissat B."/>
            <person name="Grigoriev I.V."/>
            <person name="Hibbett D.S."/>
            <person name="Martin F."/>
        </authorList>
    </citation>
    <scope>NUCLEOTIDE SEQUENCE [LARGE SCALE GENOMIC DNA]</scope>
    <source>
        <strain evidence="3">Marx 270</strain>
    </source>
</reference>
<dbReference type="EMBL" id="KN832023">
    <property type="protein sequence ID" value="KIN97856.1"/>
    <property type="molecule type" value="Genomic_DNA"/>
</dbReference>
<proteinExistence type="predicted"/>
<evidence type="ECO:0000313" key="2">
    <source>
        <dbReference type="EMBL" id="KIN97856.1"/>
    </source>
</evidence>
<protein>
    <submittedName>
        <fullName evidence="2">Uncharacterized protein</fullName>
    </submittedName>
</protein>